<comment type="subcellular location">
    <subcellularLocation>
        <location evidence="1">Cell membrane</location>
        <topology evidence="1">Multi-pass membrane protein</topology>
    </subcellularLocation>
</comment>
<accession>D2U968</accession>
<keyword evidence="4 7" id="KW-0812">Transmembrane</keyword>
<evidence type="ECO:0000256" key="4">
    <source>
        <dbReference type="ARBA" id="ARBA00022692"/>
    </source>
</evidence>
<dbReference type="RefSeq" id="WP_012916808.1">
    <property type="nucleotide sequence ID" value="NC_013722.1"/>
</dbReference>
<dbReference type="Pfam" id="PF02534">
    <property type="entry name" value="T4SS-DNA_transf"/>
    <property type="match status" value="1"/>
</dbReference>
<sequence>MNSRTKGITAVIALLPVAIAGLYLSGFLVLTLLGEHAQVQLLTYWRYWQVVDQPAWHPYAPKIKLAGICGFGLPVMLYLIMVYAMLRTKAQELYGNARWARRDDLSRHDVLKDDPRGLIACRFGRRFIRIQSKHLLLAASTRGGKGVSVVIPNLLAWLESAVILDVKREAWEKTAGQRAKYGQVYMFDPFSDDGSTDRWNPLGYVRLDPNHRNGDIVAIASTLYKEMSGENPFWPAMGRKTFVAACECLFDDYASKKGTAFETGLPTLGGVYRLLAGAHLKPGQSMQHYLGELLRQPTLGTHARTGLNNLVGLAPETFTSAIETALAPLNIFSNPIVDAATSANDFDLSKLRKTVQSIYVGVSPAKLIEAKGVLNLFFEQAIKLNGRELPEHNPELKYQCMFMLDEFTALGRVEIVPVAVGWVAGYGIRIVIVIQSIAQLESVYGADTARGLITNLGVRIVFTPREQRDAEEYSKMLGETTVRRRQRTQSYGPGNSHSYTEVLDRRPLMNPDEVKGLAPDKAIVFIEGIGYPILANKIFYYKDSYFKKLLLKAPQVPRLALGGA</sequence>
<keyword evidence="3" id="KW-1003">Cell membrane</keyword>
<evidence type="ECO:0000256" key="2">
    <source>
        <dbReference type="ARBA" id="ARBA00008806"/>
    </source>
</evidence>
<dbReference type="EMBL" id="FP565176">
    <property type="protein sequence ID" value="CBA16859.1"/>
    <property type="molecule type" value="Genomic_DNA"/>
</dbReference>
<evidence type="ECO:0000256" key="5">
    <source>
        <dbReference type="ARBA" id="ARBA00022989"/>
    </source>
</evidence>
<dbReference type="InterPro" id="IPR051539">
    <property type="entry name" value="T4SS-coupling_protein"/>
</dbReference>
<dbReference type="GeneID" id="57877684"/>
<dbReference type="InterPro" id="IPR003688">
    <property type="entry name" value="TraG/VirD4"/>
</dbReference>
<dbReference type="KEGG" id="xal:XALC_2379"/>
<evidence type="ECO:0000313" key="8">
    <source>
        <dbReference type="EMBL" id="CBA16810.1"/>
    </source>
</evidence>
<proteinExistence type="inferred from homology"/>
<feature type="transmembrane region" description="Helical" evidence="7">
    <location>
        <begin position="12"/>
        <end position="33"/>
    </location>
</feature>
<evidence type="ECO:0000313" key="10">
    <source>
        <dbReference type="Proteomes" id="UP000001890"/>
    </source>
</evidence>
<dbReference type="SUPFAM" id="SSF52540">
    <property type="entry name" value="P-loop containing nucleoside triphosphate hydrolases"/>
    <property type="match status" value="1"/>
</dbReference>
<dbReference type="PANTHER" id="PTHR37937">
    <property type="entry name" value="CONJUGATIVE TRANSFER: DNA TRANSPORT"/>
    <property type="match status" value="1"/>
</dbReference>
<feature type="transmembrane region" description="Helical" evidence="7">
    <location>
        <begin position="65"/>
        <end position="86"/>
    </location>
</feature>
<dbReference type="EMBL" id="FP565176">
    <property type="protein sequence ID" value="CBA16810.1"/>
    <property type="molecule type" value="Genomic_DNA"/>
</dbReference>
<evidence type="ECO:0000256" key="7">
    <source>
        <dbReference type="SAM" id="Phobius"/>
    </source>
</evidence>
<evidence type="ECO:0000256" key="1">
    <source>
        <dbReference type="ARBA" id="ARBA00004651"/>
    </source>
</evidence>
<reference evidence="8 10" key="1">
    <citation type="journal article" date="2009" name="BMC Genomics">
        <title>The complete genome sequence of Xanthomonas albilineans provides new insights into the reductive genome evolution of the xylem-limited Xanthomonadaceae.</title>
        <authorList>
            <person name="Pieretti I."/>
            <person name="Royer M."/>
            <person name="Barbe V."/>
            <person name="Carrere S."/>
            <person name="Koebnik R."/>
            <person name="Cociancich S."/>
            <person name="Couloux A."/>
            <person name="Darrasse A."/>
            <person name="Gouzy J."/>
            <person name="Jacques M.A."/>
            <person name="Lauber E."/>
            <person name="Manceau C."/>
            <person name="Mangenot S."/>
            <person name="Poussier S."/>
            <person name="Segurens B."/>
            <person name="Szurek B."/>
            <person name="Verdier V."/>
            <person name="Arlat M."/>
            <person name="Rott P."/>
        </authorList>
    </citation>
    <scope>NUCLEOTIDE SEQUENCE [LARGE SCALE GENOMIC DNA]</scope>
    <source>
        <strain evidence="8">GPE PC73</strain>
        <strain evidence="10">GPE PC73 / CFBP 7063</strain>
    </source>
</reference>
<evidence type="ECO:0000313" key="9">
    <source>
        <dbReference type="EMBL" id="CBA16859.1"/>
    </source>
</evidence>
<reference evidence="8" key="2">
    <citation type="submission" date="2009-05" db="EMBL/GenBank/DDBJ databases">
        <authorList>
            <person name="Genoscope - CEA"/>
        </authorList>
    </citation>
    <scope>NUCLEOTIDE SEQUENCE</scope>
    <source>
        <strain evidence="8">GPE PC73</strain>
    </source>
</reference>
<dbReference type="Proteomes" id="UP000001890">
    <property type="component" value="Chromosome"/>
</dbReference>
<dbReference type="InterPro" id="IPR027417">
    <property type="entry name" value="P-loop_NTPase"/>
</dbReference>
<dbReference type="GO" id="GO:0005886">
    <property type="term" value="C:plasma membrane"/>
    <property type="evidence" value="ECO:0007669"/>
    <property type="project" value="UniProtKB-SubCell"/>
</dbReference>
<dbReference type="STRING" id="380358.XALC_2330"/>
<keyword evidence="10" id="KW-1185">Reference proteome</keyword>
<comment type="similarity">
    <text evidence="2">Belongs to the VirD4/TraG family.</text>
</comment>
<dbReference type="AlphaFoldDB" id="D2U968"/>
<evidence type="ECO:0000256" key="3">
    <source>
        <dbReference type="ARBA" id="ARBA00022475"/>
    </source>
</evidence>
<organism evidence="8 10">
    <name type="scientific">Xanthomonas albilineans (strain GPE PC73 / CFBP 7063)</name>
    <dbReference type="NCBI Taxonomy" id="380358"/>
    <lineage>
        <taxon>Bacteria</taxon>
        <taxon>Pseudomonadati</taxon>
        <taxon>Pseudomonadota</taxon>
        <taxon>Gammaproteobacteria</taxon>
        <taxon>Lysobacterales</taxon>
        <taxon>Lysobacteraceae</taxon>
        <taxon>Xanthomonas</taxon>
    </lineage>
</organism>
<keyword evidence="5 7" id="KW-1133">Transmembrane helix</keyword>
<protein>
    <submittedName>
        <fullName evidence="8">Putative type iv secretory pathway, conjugal transfer protein</fullName>
    </submittedName>
</protein>
<name>D2U968_XANAP</name>
<dbReference type="PATRIC" id="fig|29447.3.peg.2336"/>
<dbReference type="CDD" id="cd01127">
    <property type="entry name" value="TrwB_TraG_TraD_VirD4"/>
    <property type="match status" value="1"/>
</dbReference>
<evidence type="ECO:0000256" key="6">
    <source>
        <dbReference type="ARBA" id="ARBA00023136"/>
    </source>
</evidence>
<gene>
    <name evidence="8" type="ordered locus">XALc_2330</name>
    <name evidence="9" type="ordered locus">XALc_2379</name>
</gene>
<dbReference type="KEGG" id="xal:XALC_2330"/>
<dbReference type="Gene3D" id="3.40.50.300">
    <property type="entry name" value="P-loop containing nucleotide triphosphate hydrolases"/>
    <property type="match status" value="1"/>
</dbReference>
<dbReference type="PANTHER" id="PTHR37937:SF1">
    <property type="entry name" value="CONJUGATIVE TRANSFER: DNA TRANSPORT"/>
    <property type="match status" value="1"/>
</dbReference>
<keyword evidence="6 7" id="KW-0472">Membrane</keyword>
<dbReference type="eggNOG" id="COG3505">
    <property type="taxonomic scope" value="Bacteria"/>
</dbReference>
<dbReference type="OrthoDB" id="9759295at2"/>